<dbReference type="AlphaFoldDB" id="A0A7C1G0T0"/>
<feature type="domain" description="DUF1156" evidence="1">
    <location>
        <begin position="17"/>
        <end position="72"/>
    </location>
</feature>
<protein>
    <submittedName>
        <fullName evidence="2">DUF1156 domain-containing protein</fullName>
    </submittedName>
</protein>
<reference evidence="2" key="1">
    <citation type="journal article" date="2020" name="mSystems">
        <title>Genome- and Community-Level Interaction Insights into Carbon Utilization and Element Cycling Functions of Hydrothermarchaeota in Hydrothermal Sediment.</title>
        <authorList>
            <person name="Zhou Z."/>
            <person name="Liu Y."/>
            <person name="Xu W."/>
            <person name="Pan J."/>
            <person name="Luo Z.H."/>
            <person name="Li M."/>
        </authorList>
    </citation>
    <scope>NUCLEOTIDE SEQUENCE [LARGE SCALE GENOMIC DNA]</scope>
    <source>
        <strain evidence="2">SpSt-222</strain>
    </source>
</reference>
<dbReference type="SUPFAM" id="SSF53335">
    <property type="entry name" value="S-adenosyl-L-methionine-dependent methyltransferases"/>
    <property type="match status" value="2"/>
</dbReference>
<organism evidence="2">
    <name type="scientific">Thermomicrobium roseum</name>
    <dbReference type="NCBI Taxonomy" id="500"/>
    <lineage>
        <taxon>Bacteria</taxon>
        <taxon>Pseudomonadati</taxon>
        <taxon>Thermomicrobiota</taxon>
        <taxon>Thermomicrobia</taxon>
        <taxon>Thermomicrobiales</taxon>
        <taxon>Thermomicrobiaceae</taxon>
        <taxon>Thermomicrobium</taxon>
    </lineage>
</organism>
<name>A0A7C1G0T0_THERO</name>
<proteinExistence type="predicted"/>
<evidence type="ECO:0000313" key="2">
    <source>
        <dbReference type="EMBL" id="HEF66262.1"/>
    </source>
</evidence>
<dbReference type="Gene3D" id="3.40.50.150">
    <property type="entry name" value="Vaccinia Virus protein VP39"/>
    <property type="match status" value="2"/>
</dbReference>
<dbReference type="Pfam" id="PF06634">
    <property type="entry name" value="DUF1156"/>
    <property type="match status" value="1"/>
</dbReference>
<evidence type="ECO:0000259" key="1">
    <source>
        <dbReference type="Pfam" id="PF06634"/>
    </source>
</evidence>
<sequence length="973" mass="108770">MAHAVRGVRRLIETDEMPIGRISAHARRDQNIRKGHLHSLHVWWATRPLAACRAVLMATLLPDPADENCSESFRQVAREVLRPFPGGGRDLSDPLTLRRTLLDFIADFADWDNAHNPTFVEAARKLVAAAHPEGPPLVVDPFAGIGSIPFEALRIGAEAFAGDLNPVAVLLNKVALEYLPRYGYRLAEAVRKWGGWVREQAIAELRPYYPLEPDGAEPLAYLWARTIRCEGPACGTEVPLVGLLWLSRREKRQVALRYRGVPEPGGGGRVEFEIFQPKSEAEVQPPIVRRFAATCPVCNYTTPYERVREQLRARRGGTRDARMIAVITLRPDGTRGYRLATEADLAVARQAAEELARRETQHAGPLPLVPDEPLPPVGALGFRVNLWGMEVWGDLFAPRQALALTTFVRLVREAYGAVYQETGDAEFARAVATCLGVAVSNTVPMLNGASYYGQDHMRTAFQGSGLPMRPDFAEANPLIPNLVGGFEYALEQVAQVLEEEGSQRFRPGTVRQSSATAIPLPHAFVPYVVTDPPYYDAVPYASLSDFCFVWLRRMLHDLHPDLFLLPLTPKREECIMDPGPPLPGEPEKTKEFFETTMRQALAEARRVLRPDGLAVVLFAHKGTAGWEALVNALVQAGWTVTASWPIETERGARMRAKNSAVLASSVFLTCRPRPQTAGVGEWRDVLAEMNRKVAMWLPKLEQEGIHGADAIFACIGPALEVYSRYDRVETAAGEVIPLGNQNGRRGYLSYVWEAVAREALRMVFPEADPQGFEEDARVTALWLWTLLTRANGTQVAEVAEEEEEIEETADKSKVKGWSLPYDDARLIIQALGADEARLRRPDGILEIKGNTARLRSVMERRQHLLAGPRAAVAEKPRRRRRQPTLFEDLEEPQLQETLTLEPGRTLLDRLHQAMLLFADGHTEILRRFLVEDGYGRDPQFWRLADALSRLYPPSSREKRLVDGLIARRKTWGL</sequence>
<gene>
    <name evidence="2" type="ORF">ENP47_11805</name>
</gene>
<comment type="caution">
    <text evidence="2">The sequence shown here is derived from an EMBL/GenBank/DDBJ whole genome shotgun (WGS) entry which is preliminary data.</text>
</comment>
<accession>A0A7C1G0T0</accession>
<dbReference type="InterPro" id="IPR029063">
    <property type="entry name" value="SAM-dependent_MTases_sf"/>
</dbReference>
<dbReference type="EMBL" id="DSJL01000011">
    <property type="protein sequence ID" value="HEF66262.1"/>
    <property type="molecule type" value="Genomic_DNA"/>
</dbReference>
<dbReference type="InterPro" id="IPR009537">
    <property type="entry name" value="DUF1156"/>
</dbReference>